<gene>
    <name evidence="1" type="ORF">GSTENG00006864001</name>
</gene>
<reference evidence="1" key="2">
    <citation type="submission" date="2004-02" db="EMBL/GenBank/DDBJ databases">
        <authorList>
            <consortium name="Genoscope"/>
            <consortium name="Whitehead Institute Centre for Genome Research"/>
        </authorList>
    </citation>
    <scope>NUCLEOTIDE SEQUENCE</scope>
</reference>
<name>Q4T5D3_TETNG</name>
<sequence>RSEGGGPQLRRARLRRINQQHGALLLLLGGCCSGMTCCKHEGKHAWSNTLQREPDAALSVFGNVLNH</sequence>
<dbReference type="AlphaFoldDB" id="Q4T5D3"/>
<evidence type="ECO:0000313" key="1">
    <source>
        <dbReference type="EMBL" id="CAF91899.1"/>
    </source>
</evidence>
<comment type="caution">
    <text evidence="1">The sequence shown here is derived from an EMBL/GenBank/DDBJ whole genome shotgun (WGS) entry which is preliminary data.</text>
</comment>
<feature type="non-terminal residue" evidence="1">
    <location>
        <position position="1"/>
    </location>
</feature>
<dbReference type="EMBL" id="CAAE01009322">
    <property type="protein sequence ID" value="CAF91899.1"/>
    <property type="molecule type" value="Genomic_DNA"/>
</dbReference>
<reference evidence="1" key="1">
    <citation type="journal article" date="2004" name="Nature">
        <title>Genome duplication in the teleost fish Tetraodon nigroviridis reveals the early vertebrate proto-karyotype.</title>
        <authorList>
            <person name="Jaillon O."/>
            <person name="Aury J.-M."/>
            <person name="Brunet F."/>
            <person name="Petit J.-L."/>
            <person name="Stange-Thomann N."/>
            <person name="Mauceli E."/>
            <person name="Bouneau L."/>
            <person name="Fischer C."/>
            <person name="Ozouf-Costaz C."/>
            <person name="Bernot A."/>
            <person name="Nicaud S."/>
            <person name="Jaffe D."/>
            <person name="Fisher S."/>
            <person name="Lutfalla G."/>
            <person name="Dossat C."/>
            <person name="Segurens B."/>
            <person name="Dasilva C."/>
            <person name="Salanoubat M."/>
            <person name="Levy M."/>
            <person name="Boudet N."/>
            <person name="Castellano S."/>
            <person name="Anthouard V."/>
            <person name="Jubin C."/>
            <person name="Castelli V."/>
            <person name="Katinka M."/>
            <person name="Vacherie B."/>
            <person name="Biemont C."/>
            <person name="Skalli Z."/>
            <person name="Cattolico L."/>
            <person name="Poulain J."/>
            <person name="De Berardinis V."/>
            <person name="Cruaud C."/>
            <person name="Duprat S."/>
            <person name="Brottier P."/>
            <person name="Coutanceau J.-P."/>
            <person name="Gouzy J."/>
            <person name="Parra G."/>
            <person name="Lardier G."/>
            <person name="Chapple C."/>
            <person name="McKernan K.J."/>
            <person name="McEwan P."/>
            <person name="Bosak S."/>
            <person name="Kellis M."/>
            <person name="Volff J.-N."/>
            <person name="Guigo R."/>
            <person name="Zody M.C."/>
            <person name="Mesirov J."/>
            <person name="Lindblad-Toh K."/>
            <person name="Birren B."/>
            <person name="Nusbaum C."/>
            <person name="Kahn D."/>
            <person name="Robinson-Rechavi M."/>
            <person name="Laudet V."/>
            <person name="Schachter V."/>
            <person name="Quetier F."/>
            <person name="Saurin W."/>
            <person name="Scarpelli C."/>
            <person name="Wincker P."/>
            <person name="Lander E.S."/>
            <person name="Weissenbach J."/>
            <person name="Roest Crollius H."/>
        </authorList>
    </citation>
    <scope>NUCLEOTIDE SEQUENCE [LARGE SCALE GENOMIC DNA]</scope>
</reference>
<organism evidence="1">
    <name type="scientific">Tetraodon nigroviridis</name>
    <name type="common">Spotted green pufferfish</name>
    <name type="synonym">Chelonodon nigroviridis</name>
    <dbReference type="NCBI Taxonomy" id="99883"/>
    <lineage>
        <taxon>Eukaryota</taxon>
        <taxon>Metazoa</taxon>
        <taxon>Chordata</taxon>
        <taxon>Craniata</taxon>
        <taxon>Vertebrata</taxon>
        <taxon>Euteleostomi</taxon>
        <taxon>Actinopterygii</taxon>
        <taxon>Neopterygii</taxon>
        <taxon>Teleostei</taxon>
        <taxon>Neoteleostei</taxon>
        <taxon>Acanthomorphata</taxon>
        <taxon>Eupercaria</taxon>
        <taxon>Tetraodontiformes</taxon>
        <taxon>Tetradontoidea</taxon>
        <taxon>Tetraodontidae</taxon>
        <taxon>Tetraodon</taxon>
    </lineage>
</organism>
<accession>Q4T5D3</accession>
<protein>
    <submittedName>
        <fullName evidence="1">(spotted green pufferfish) hypothetical protein</fullName>
    </submittedName>
</protein>
<dbReference type="KEGG" id="tng:GSTEN00006864G001"/>
<proteinExistence type="predicted"/>